<name>A0A516H277_9PROT</name>
<feature type="transmembrane region" description="Helical" evidence="1">
    <location>
        <begin position="45"/>
        <end position="65"/>
    </location>
</feature>
<dbReference type="RefSeq" id="WP_144068858.1">
    <property type="nucleotide sequence ID" value="NZ_CP041636.1"/>
</dbReference>
<keyword evidence="1" id="KW-1133">Transmembrane helix</keyword>
<dbReference type="Pfam" id="PF11381">
    <property type="entry name" value="DUF3185"/>
    <property type="match status" value="1"/>
</dbReference>
<reference evidence="2 3" key="1">
    <citation type="submission" date="2019-07" db="EMBL/GenBank/DDBJ databases">
        <title>Genome sequencing for Ferrovibrio sp. K5.</title>
        <authorList>
            <person name="Park S.-J."/>
        </authorList>
    </citation>
    <scope>NUCLEOTIDE SEQUENCE [LARGE SCALE GENOMIC DNA]</scope>
    <source>
        <strain evidence="2 3">K5</strain>
    </source>
</reference>
<organism evidence="2 3">
    <name type="scientific">Ferrovibrio terrae</name>
    <dbReference type="NCBI Taxonomy" id="2594003"/>
    <lineage>
        <taxon>Bacteria</taxon>
        <taxon>Pseudomonadati</taxon>
        <taxon>Pseudomonadota</taxon>
        <taxon>Alphaproteobacteria</taxon>
        <taxon>Rhodospirillales</taxon>
        <taxon>Rhodospirillaceae</taxon>
        <taxon>Ferrovibrio</taxon>
    </lineage>
</organism>
<protein>
    <submittedName>
        <fullName evidence="2">DUF3185 family protein</fullName>
    </submittedName>
</protein>
<dbReference type="EMBL" id="CP041636">
    <property type="protein sequence ID" value="QDO97877.1"/>
    <property type="molecule type" value="Genomic_DNA"/>
</dbReference>
<dbReference type="KEGG" id="fer:FNB15_11645"/>
<gene>
    <name evidence="2" type="ORF">FNB15_11645</name>
</gene>
<dbReference type="OrthoDB" id="6199344at2"/>
<keyword evidence="1" id="KW-0812">Transmembrane</keyword>
<evidence type="ECO:0000256" key="1">
    <source>
        <dbReference type="SAM" id="Phobius"/>
    </source>
</evidence>
<sequence>MPMGRVLGVIALVAGAILLYFGLNASDAPMEQLNETFTGSYSDRTMWYLVGGAATACGGLVLLLLGRKA</sequence>
<dbReference type="AlphaFoldDB" id="A0A516H277"/>
<keyword evidence="1" id="KW-0472">Membrane</keyword>
<keyword evidence="3" id="KW-1185">Reference proteome</keyword>
<evidence type="ECO:0000313" key="2">
    <source>
        <dbReference type="EMBL" id="QDO97877.1"/>
    </source>
</evidence>
<dbReference type="Proteomes" id="UP000317496">
    <property type="component" value="Chromosome"/>
</dbReference>
<dbReference type="InterPro" id="IPR021521">
    <property type="entry name" value="DUF3185"/>
</dbReference>
<evidence type="ECO:0000313" key="3">
    <source>
        <dbReference type="Proteomes" id="UP000317496"/>
    </source>
</evidence>
<proteinExistence type="predicted"/>
<accession>A0A516H277</accession>